<name>A0AAP0JC71_9MAGN</name>
<sequence>MCCTQLCVGFVHWFVMLHSDQCAGRGDRSFSSITLISCLLRLRGTYFLLLHPQILHVQLHVYDIYGLNGKQFYQFKFPDDCQIFMGSSGTWLVFIDNIGRKLRVWNPFSLIHIALPFDEASKNYNKVIVSCTGPLIKNGEDVVFGVLYDSNHLACIRLSDKKWVVVETDSIPRLSTVINHFVFPKEKINDLIFYKGKLYFLNNSGMVYVCEENVHAPRDYDHHYCHPMKALKLSDPIDITERQFMIKSNDAHIRRYYLVEVGGELMLVVQLSISGTCLEDDFRVFKLDFNEAKWKFVQKKDLNDWSLFLSDNFHASMAARAASETSHIYFKISTEDDSQSELQNYKVVVCDYLAFNKPRIIFSEVTKLHCHFIDPTWIIPRHT</sequence>
<dbReference type="EMBL" id="JBBNAE010000004">
    <property type="protein sequence ID" value="KAK9130425.1"/>
    <property type="molecule type" value="Genomic_DNA"/>
</dbReference>
<gene>
    <name evidence="3" type="ORF">Sjap_010912</name>
</gene>
<feature type="chain" id="PRO_5042997182" description="KIB1-4 beta-propeller domain-containing protein" evidence="1">
    <location>
        <begin position="20"/>
        <end position="383"/>
    </location>
</feature>
<reference evidence="3 4" key="1">
    <citation type="submission" date="2024-01" db="EMBL/GenBank/DDBJ databases">
        <title>Genome assemblies of Stephania.</title>
        <authorList>
            <person name="Yang L."/>
        </authorList>
    </citation>
    <scope>NUCLEOTIDE SEQUENCE [LARGE SCALE GENOMIC DNA]</scope>
    <source>
        <strain evidence="3">QJT</strain>
        <tissue evidence="3">Leaf</tissue>
    </source>
</reference>
<evidence type="ECO:0000313" key="4">
    <source>
        <dbReference type="Proteomes" id="UP001417504"/>
    </source>
</evidence>
<dbReference type="AlphaFoldDB" id="A0AAP0JC71"/>
<evidence type="ECO:0000313" key="3">
    <source>
        <dbReference type="EMBL" id="KAK9130425.1"/>
    </source>
</evidence>
<dbReference type="InterPro" id="IPR005174">
    <property type="entry name" value="KIB1-4_b-propeller"/>
</dbReference>
<evidence type="ECO:0000256" key="1">
    <source>
        <dbReference type="SAM" id="SignalP"/>
    </source>
</evidence>
<dbReference type="PANTHER" id="PTHR44259">
    <property type="entry name" value="OS07G0183000 PROTEIN-RELATED"/>
    <property type="match status" value="1"/>
</dbReference>
<comment type="caution">
    <text evidence="3">The sequence shown here is derived from an EMBL/GenBank/DDBJ whole genome shotgun (WGS) entry which is preliminary data.</text>
</comment>
<keyword evidence="1" id="KW-0732">Signal</keyword>
<keyword evidence="4" id="KW-1185">Reference proteome</keyword>
<dbReference type="InterPro" id="IPR050942">
    <property type="entry name" value="F-box_BR-signaling"/>
</dbReference>
<proteinExistence type="predicted"/>
<protein>
    <recommendedName>
        <fullName evidence="2">KIB1-4 beta-propeller domain-containing protein</fullName>
    </recommendedName>
</protein>
<accession>A0AAP0JC71</accession>
<dbReference type="Proteomes" id="UP001417504">
    <property type="component" value="Unassembled WGS sequence"/>
</dbReference>
<dbReference type="Pfam" id="PF03478">
    <property type="entry name" value="Beta-prop_KIB1-4"/>
    <property type="match status" value="1"/>
</dbReference>
<feature type="domain" description="KIB1-4 beta-propeller" evidence="2">
    <location>
        <begin position="66"/>
        <end position="341"/>
    </location>
</feature>
<organism evidence="3 4">
    <name type="scientific">Stephania japonica</name>
    <dbReference type="NCBI Taxonomy" id="461633"/>
    <lineage>
        <taxon>Eukaryota</taxon>
        <taxon>Viridiplantae</taxon>
        <taxon>Streptophyta</taxon>
        <taxon>Embryophyta</taxon>
        <taxon>Tracheophyta</taxon>
        <taxon>Spermatophyta</taxon>
        <taxon>Magnoliopsida</taxon>
        <taxon>Ranunculales</taxon>
        <taxon>Menispermaceae</taxon>
        <taxon>Menispermoideae</taxon>
        <taxon>Cissampelideae</taxon>
        <taxon>Stephania</taxon>
    </lineage>
</organism>
<feature type="signal peptide" evidence="1">
    <location>
        <begin position="1"/>
        <end position="19"/>
    </location>
</feature>
<evidence type="ECO:0000259" key="2">
    <source>
        <dbReference type="Pfam" id="PF03478"/>
    </source>
</evidence>